<evidence type="ECO:0000313" key="2">
    <source>
        <dbReference type="EMBL" id="GFY49735.1"/>
    </source>
</evidence>
<dbReference type="EMBL" id="BMAV01007150">
    <property type="protein sequence ID" value="GFY49735.1"/>
    <property type="molecule type" value="Genomic_DNA"/>
</dbReference>
<comment type="caution">
    <text evidence="2">The sequence shown here is derived from an EMBL/GenBank/DDBJ whole genome shotgun (WGS) entry which is preliminary data.</text>
</comment>
<reference evidence="2" key="1">
    <citation type="submission" date="2020-08" db="EMBL/GenBank/DDBJ databases">
        <title>Multicomponent nature underlies the extraordinary mechanical properties of spider dragline silk.</title>
        <authorList>
            <person name="Kono N."/>
            <person name="Nakamura H."/>
            <person name="Mori M."/>
            <person name="Yoshida Y."/>
            <person name="Ohtoshi R."/>
            <person name="Malay A.D."/>
            <person name="Moran D.A.P."/>
            <person name="Tomita M."/>
            <person name="Numata K."/>
            <person name="Arakawa K."/>
        </authorList>
    </citation>
    <scope>NUCLEOTIDE SEQUENCE</scope>
</reference>
<gene>
    <name evidence="2" type="ORF">TNIN_106611</name>
</gene>
<evidence type="ECO:0000256" key="1">
    <source>
        <dbReference type="SAM" id="MobiDB-lite"/>
    </source>
</evidence>
<organism evidence="2 3">
    <name type="scientific">Trichonephila inaurata madagascariensis</name>
    <dbReference type="NCBI Taxonomy" id="2747483"/>
    <lineage>
        <taxon>Eukaryota</taxon>
        <taxon>Metazoa</taxon>
        <taxon>Ecdysozoa</taxon>
        <taxon>Arthropoda</taxon>
        <taxon>Chelicerata</taxon>
        <taxon>Arachnida</taxon>
        <taxon>Araneae</taxon>
        <taxon>Araneomorphae</taxon>
        <taxon>Entelegynae</taxon>
        <taxon>Araneoidea</taxon>
        <taxon>Nephilidae</taxon>
        <taxon>Trichonephila</taxon>
        <taxon>Trichonephila inaurata</taxon>
    </lineage>
</organism>
<feature type="compositionally biased region" description="Basic and acidic residues" evidence="1">
    <location>
        <begin position="76"/>
        <end position="86"/>
    </location>
</feature>
<proteinExistence type="predicted"/>
<dbReference type="Proteomes" id="UP000886998">
    <property type="component" value="Unassembled WGS sequence"/>
</dbReference>
<accession>A0A8X6XBH5</accession>
<evidence type="ECO:0000313" key="3">
    <source>
        <dbReference type="Proteomes" id="UP000886998"/>
    </source>
</evidence>
<keyword evidence="3" id="KW-1185">Reference proteome</keyword>
<protein>
    <submittedName>
        <fullName evidence="2">Uncharacterized protein</fullName>
    </submittedName>
</protein>
<name>A0A8X6XBH5_9ARAC</name>
<sequence length="86" mass="10093">MRKDVFLFVYDWQLDPRFLVGIVRLLRAIYSPIWKSAPSSKKRKAVTKRGEKWDVRENKAATKSIKTDIEQGTNSHTEKQEKVTEI</sequence>
<dbReference type="AlphaFoldDB" id="A0A8X6XBH5"/>
<feature type="region of interest" description="Disordered" evidence="1">
    <location>
        <begin position="64"/>
        <end position="86"/>
    </location>
</feature>